<feature type="transmembrane region" description="Helical" evidence="15">
    <location>
        <begin position="157"/>
        <end position="181"/>
    </location>
</feature>
<keyword evidence="5" id="KW-1003">Cell membrane</keyword>
<dbReference type="GO" id="GO:0005886">
    <property type="term" value="C:plasma membrane"/>
    <property type="evidence" value="ECO:0007669"/>
    <property type="project" value="UniProtKB-SubCell"/>
</dbReference>
<feature type="transmembrane region" description="Helical" evidence="15">
    <location>
        <begin position="94"/>
        <end position="112"/>
    </location>
</feature>
<dbReference type="WBParaSite" id="PgR011_g127_t02">
    <property type="protein sequence ID" value="PgR011_g127_t02"/>
    <property type="gene ID" value="PgR011_g127"/>
</dbReference>
<feature type="transmembrane region" description="Helical" evidence="15">
    <location>
        <begin position="219"/>
        <end position="238"/>
    </location>
</feature>
<organism evidence="16 19">
    <name type="scientific">Parascaris univalens</name>
    <name type="common">Nematode worm</name>
    <dbReference type="NCBI Taxonomy" id="6257"/>
    <lineage>
        <taxon>Eukaryota</taxon>
        <taxon>Metazoa</taxon>
        <taxon>Ecdysozoa</taxon>
        <taxon>Nematoda</taxon>
        <taxon>Chromadorea</taxon>
        <taxon>Rhabditida</taxon>
        <taxon>Spirurina</taxon>
        <taxon>Ascaridomorpha</taxon>
        <taxon>Ascaridoidea</taxon>
        <taxon>Ascarididae</taxon>
        <taxon>Parascaris</taxon>
    </lineage>
</organism>
<dbReference type="AlphaFoldDB" id="A0A915AME3"/>
<feature type="transmembrane region" description="Helical" evidence="15">
    <location>
        <begin position="187"/>
        <end position="207"/>
    </location>
</feature>
<comment type="subcellular location">
    <subcellularLocation>
        <location evidence="3">Cell membrane</location>
        <topology evidence="3">Multi-pass membrane protein</topology>
    </subcellularLocation>
    <subcellularLocation>
        <location evidence="2">Cytoplasm</location>
    </subcellularLocation>
    <subcellularLocation>
        <location evidence="1">Golgi apparatus</location>
        <location evidence="1">cis-Golgi network membrane</location>
        <topology evidence="1">Multi-pass membrane protein</topology>
    </subcellularLocation>
</comment>
<name>A0A915AME3_PARUN</name>
<dbReference type="WBParaSite" id="PgR011_g127_t01">
    <property type="protein sequence ID" value="PgR011_g127_t01"/>
    <property type="gene ID" value="PgR011_g127"/>
</dbReference>
<reference evidence="17 18" key="1">
    <citation type="submission" date="2022-11" db="UniProtKB">
        <authorList>
            <consortium name="WormBaseParasite"/>
        </authorList>
    </citation>
    <scope>IDENTIFICATION</scope>
</reference>
<dbReference type="GO" id="GO:0005794">
    <property type="term" value="C:Golgi apparatus"/>
    <property type="evidence" value="ECO:0007669"/>
    <property type="project" value="UniProtKB-SubCell"/>
</dbReference>
<evidence type="ECO:0000313" key="19">
    <source>
        <dbReference type="WBParaSite" id="PgR011_g127_t03"/>
    </source>
</evidence>
<evidence type="ECO:0000256" key="10">
    <source>
        <dbReference type="ARBA" id="ARBA00023034"/>
    </source>
</evidence>
<dbReference type="Proteomes" id="UP000887569">
    <property type="component" value="Unplaced"/>
</dbReference>
<evidence type="ECO:0000256" key="14">
    <source>
        <dbReference type="ARBA" id="ARBA00032951"/>
    </source>
</evidence>
<evidence type="ECO:0000256" key="6">
    <source>
        <dbReference type="ARBA" id="ARBA00022490"/>
    </source>
</evidence>
<sequence>MEYPRGDVDFVEARQRSSSTDQTIPNQDAAFLEGRLSEMMWEAGRKQMKETFNSYGRIDIFRPYFDVDPRQVRNRLIQSLIPRQPSKMSVSADMYGPSMIVLTMIALLLFSMKSSGYIVQDGTLMGTAMVTCFSAWFFISLTISTLCYILSTDVSSVYIFSLVGYSLFSHCIVVFMVTLFHPSHSHLFFYALMIIFCVPSALRVSIYLCSKTREKSHKLAMTVATFALHLGYLLYLHFGFHVVLGEIDEILGENTNIMSPHHATQPVVVSAL</sequence>
<accession>A0A915AME3</accession>
<keyword evidence="10" id="KW-0333">Golgi apparatus</keyword>
<keyword evidence="7 15" id="KW-0812">Transmembrane</keyword>
<feature type="transmembrane region" description="Helical" evidence="15">
    <location>
        <begin position="124"/>
        <end position="150"/>
    </location>
</feature>
<comment type="function">
    <text evidence="13">Involved in the maintenance of the Golgi structure. May play a role in hematopoiesis.</text>
</comment>
<dbReference type="PANTHER" id="PTHR15627:SF14">
    <property type="entry name" value="PROTEIN YIPF3"/>
    <property type="match status" value="1"/>
</dbReference>
<dbReference type="PANTHER" id="PTHR15627">
    <property type="entry name" value="NATURAL KILLER CELL-SPECIFIC ANTIGEN KLIP1"/>
    <property type="match status" value="1"/>
</dbReference>
<dbReference type="InterPro" id="IPR051521">
    <property type="entry name" value="tRNA_Mod/Golgi_Maint"/>
</dbReference>
<keyword evidence="16" id="KW-1185">Reference proteome</keyword>
<evidence type="ECO:0000256" key="13">
    <source>
        <dbReference type="ARBA" id="ARBA00024809"/>
    </source>
</evidence>
<evidence type="ECO:0000256" key="4">
    <source>
        <dbReference type="ARBA" id="ARBA00015622"/>
    </source>
</evidence>
<evidence type="ECO:0000313" key="16">
    <source>
        <dbReference type="Proteomes" id="UP000887569"/>
    </source>
</evidence>
<evidence type="ECO:0000256" key="8">
    <source>
        <dbReference type="ARBA" id="ARBA00022782"/>
    </source>
</evidence>
<evidence type="ECO:0000256" key="9">
    <source>
        <dbReference type="ARBA" id="ARBA00022989"/>
    </source>
</evidence>
<evidence type="ECO:0000256" key="11">
    <source>
        <dbReference type="ARBA" id="ARBA00023136"/>
    </source>
</evidence>
<keyword evidence="11 15" id="KW-0472">Membrane</keyword>
<evidence type="ECO:0000313" key="18">
    <source>
        <dbReference type="WBParaSite" id="PgR011_g127_t02"/>
    </source>
</evidence>
<evidence type="ECO:0000256" key="3">
    <source>
        <dbReference type="ARBA" id="ARBA00004651"/>
    </source>
</evidence>
<proteinExistence type="predicted"/>
<evidence type="ECO:0000256" key="7">
    <source>
        <dbReference type="ARBA" id="ARBA00022692"/>
    </source>
</evidence>
<dbReference type="GO" id="GO:0030154">
    <property type="term" value="P:cell differentiation"/>
    <property type="evidence" value="ECO:0007669"/>
    <property type="project" value="UniProtKB-KW"/>
</dbReference>
<keyword evidence="6" id="KW-0963">Cytoplasm</keyword>
<keyword evidence="8" id="KW-0221">Differentiation</keyword>
<protein>
    <recommendedName>
        <fullName evidence="4">Protein YIPF3</fullName>
    </recommendedName>
    <alternativeName>
        <fullName evidence="14">YIP1 family member 3</fullName>
    </alternativeName>
</protein>
<keyword evidence="12" id="KW-0325">Glycoprotein</keyword>
<dbReference type="WBParaSite" id="PgR011_g127_t03">
    <property type="protein sequence ID" value="PgR011_g127_t03"/>
    <property type="gene ID" value="PgR011_g127"/>
</dbReference>
<evidence type="ECO:0000256" key="15">
    <source>
        <dbReference type="SAM" id="Phobius"/>
    </source>
</evidence>
<evidence type="ECO:0000256" key="2">
    <source>
        <dbReference type="ARBA" id="ARBA00004496"/>
    </source>
</evidence>
<evidence type="ECO:0000256" key="5">
    <source>
        <dbReference type="ARBA" id="ARBA00022475"/>
    </source>
</evidence>
<evidence type="ECO:0000313" key="17">
    <source>
        <dbReference type="WBParaSite" id="PgR011_g127_t01"/>
    </source>
</evidence>
<evidence type="ECO:0000256" key="12">
    <source>
        <dbReference type="ARBA" id="ARBA00023180"/>
    </source>
</evidence>
<keyword evidence="9 15" id="KW-1133">Transmembrane helix</keyword>
<evidence type="ECO:0000256" key="1">
    <source>
        <dbReference type="ARBA" id="ARBA00004257"/>
    </source>
</evidence>